<dbReference type="Proteomes" id="UP000639772">
    <property type="component" value="Unassembled WGS sequence"/>
</dbReference>
<accession>A0A835U470</accession>
<sequence length="95" mass="11253">MTFGGFVNIYLKDYDPLEIQRKISRETVIQTLYEKINNKNQSSVEAEKEQTKVEIEMDMTLKDIQVRSELVIQNRIVEIDKRFKQEKTITEQVNA</sequence>
<gene>
    <name evidence="1" type="ORF">HPP92_027567</name>
</gene>
<comment type="caution">
    <text evidence="1">The sequence shown here is derived from an EMBL/GenBank/DDBJ whole genome shotgun (WGS) entry which is preliminary data.</text>
</comment>
<proteinExistence type="predicted"/>
<name>A0A835U470_VANPL</name>
<evidence type="ECO:0000313" key="1">
    <source>
        <dbReference type="EMBL" id="KAG0448929.1"/>
    </source>
</evidence>
<organism evidence="1 2">
    <name type="scientific">Vanilla planifolia</name>
    <name type="common">Vanilla</name>
    <dbReference type="NCBI Taxonomy" id="51239"/>
    <lineage>
        <taxon>Eukaryota</taxon>
        <taxon>Viridiplantae</taxon>
        <taxon>Streptophyta</taxon>
        <taxon>Embryophyta</taxon>
        <taxon>Tracheophyta</taxon>
        <taxon>Spermatophyta</taxon>
        <taxon>Magnoliopsida</taxon>
        <taxon>Liliopsida</taxon>
        <taxon>Asparagales</taxon>
        <taxon>Orchidaceae</taxon>
        <taxon>Vanilloideae</taxon>
        <taxon>Vanilleae</taxon>
        <taxon>Vanilla</taxon>
    </lineage>
</organism>
<protein>
    <submittedName>
        <fullName evidence="1">Uncharacterized protein</fullName>
    </submittedName>
</protein>
<dbReference type="EMBL" id="JADCNM010000238">
    <property type="protein sequence ID" value="KAG0448929.1"/>
    <property type="molecule type" value="Genomic_DNA"/>
</dbReference>
<dbReference type="AlphaFoldDB" id="A0A835U470"/>
<reference evidence="1 2" key="1">
    <citation type="journal article" date="2020" name="Nat. Food">
        <title>A phased Vanilla planifolia genome enables genetic improvement of flavour and production.</title>
        <authorList>
            <person name="Hasing T."/>
            <person name="Tang H."/>
            <person name="Brym M."/>
            <person name="Khazi F."/>
            <person name="Huang T."/>
            <person name="Chambers A.H."/>
        </authorList>
    </citation>
    <scope>NUCLEOTIDE SEQUENCE [LARGE SCALE GENOMIC DNA]</scope>
    <source>
        <tissue evidence="1">Leaf</tissue>
    </source>
</reference>
<evidence type="ECO:0000313" key="2">
    <source>
        <dbReference type="Proteomes" id="UP000639772"/>
    </source>
</evidence>